<dbReference type="PRINTS" id="PR00702">
    <property type="entry name" value="ACRIFLAVINRP"/>
</dbReference>
<comment type="similarity">
    <text evidence="2 9">Belongs to the resistance-nodulation-cell division (RND) (TC 2.A.6) family.</text>
</comment>
<dbReference type="FunFam" id="1.20.1640.10:FF:000001">
    <property type="entry name" value="Efflux pump membrane transporter"/>
    <property type="match status" value="1"/>
</dbReference>
<dbReference type="Gene3D" id="3.30.2090.10">
    <property type="entry name" value="Multidrug efflux transporter AcrB TolC docking domain, DN and DC subdomains"/>
    <property type="match status" value="2"/>
</dbReference>
<evidence type="ECO:0000256" key="4">
    <source>
        <dbReference type="ARBA" id="ARBA00022475"/>
    </source>
</evidence>
<dbReference type="Pfam" id="PF00873">
    <property type="entry name" value="ACR_tran"/>
    <property type="match status" value="1"/>
</dbReference>
<evidence type="ECO:0000256" key="7">
    <source>
        <dbReference type="ARBA" id="ARBA00022989"/>
    </source>
</evidence>
<keyword evidence="5 9" id="KW-0997">Cell inner membrane</keyword>
<keyword evidence="7 9" id="KW-1133">Transmembrane helix</keyword>
<dbReference type="Gene3D" id="3.30.70.1430">
    <property type="entry name" value="Multidrug efflux transporter AcrB pore domain"/>
    <property type="match status" value="2"/>
</dbReference>
<dbReference type="GO" id="GO:0005886">
    <property type="term" value="C:plasma membrane"/>
    <property type="evidence" value="ECO:0007669"/>
    <property type="project" value="UniProtKB-SubCell"/>
</dbReference>
<dbReference type="InterPro" id="IPR027463">
    <property type="entry name" value="AcrB_DN_DC_subdom"/>
</dbReference>
<dbReference type="InterPro" id="IPR001036">
    <property type="entry name" value="Acrflvin-R"/>
</dbReference>
<name>A0A1M6SKV1_9RHOB</name>
<evidence type="ECO:0000256" key="1">
    <source>
        <dbReference type="ARBA" id="ARBA00004429"/>
    </source>
</evidence>
<dbReference type="NCBIfam" id="TIGR00915">
    <property type="entry name" value="2A0602"/>
    <property type="match status" value="1"/>
</dbReference>
<accession>A0A1M6SKV1</accession>
<proteinExistence type="inferred from homology"/>
<protein>
    <recommendedName>
        <fullName evidence="9">Efflux pump membrane transporter</fullName>
    </recommendedName>
</protein>
<feature type="transmembrane region" description="Helical" evidence="9">
    <location>
        <begin position="871"/>
        <end position="889"/>
    </location>
</feature>
<dbReference type="GO" id="GO:0042910">
    <property type="term" value="F:xenobiotic transmembrane transporter activity"/>
    <property type="evidence" value="ECO:0007669"/>
    <property type="project" value="TreeGrafter"/>
</dbReference>
<feature type="domain" description="SSD" evidence="10">
    <location>
        <begin position="371"/>
        <end position="498"/>
    </location>
</feature>
<sequence length="1042" mass="110387">MFFDIFINRPRLAFVISALFVLLGVIGWQIIPVSQYPAIAPPTVVVTVKYPGASARTLEQVVAQPIENEVNGTKGMVYMKSSSNDGGLYALTVSFEIGTDVDLAAVDVKNRVQAAEPLLPAEARQQGISVRTRSPDLVQIIAFQSTNPEADSLYLANYLNLNVIDEMKRINGVGDAVSFGAAPYAMRIWVENPTRLANLGLTEGDIVNAVRSQNIIGPAGTIGSAPTKPDQALQLTVITPGLLLTPAEFEGIYLAVDPNGGEVKLGDVARVEIGGEYDGKALLDGGPTAAVGIYLSPGANAVNTAAAVTAKLEHLAQRFPAGMSYVEVQNNAEFVNVMIKKVIKTFVEALVLVTVIVYLFLGSARATLIPLLAVPVSVIGTIAVLNFMGYSANTISLLALILAIGIVVDDAIIVVENVERVMHDRPDLSVKQATSAAMGDIFAPILGTTLVLLAVFVPVATLPGSSGVLYREFAVTISSAMLLSMISALTLSPALSSRLMKHGKLPWIMQKVSHGIDAVARGYGATTKRLLSLSVLSLVAVVGFGWMAAKTIETIPSGFVPGEDKGSIMVAYQLPAGASMARTKELSNRAEQFVRDDPAIRTVLRIDGLDLIGGGAASNAGVMFTKMKDYHDREGHHDLSASATVARLRGKLNAIPDATFLVVTPPTISGMGATGGFDYVLEGLTGQEPEEMAAVSKALSIAGMSADSIAMVFSGFDAATPQVKLDIDRSEAARLGVSLPDIYATLQARLGGAYVNDFNRFGRNWQVKIQGDTEHRSEIEDLLNVRVQNSSGELIPVHAFADAGLTAGPRTLTRYNNYRAVSLNGSPALGFGMGEAMNAMEEVSAEALPDGFAFEWSGLALQQKQAAGKTALVIGLAFLFAYLFLVALYESTMIPIAVLLTVSVAILGAVLSVKYGGLAFDLYTQIGMVVLIALAAKNAIIMYSFCLEKRNSGMPLKEATVEGARMRFRPIMMTSLAFIMGLVPLVEAHGPGSGAMGAVGIPVLFGMLAAATIGLLIAPMLFMVFQGLRERFGWKPTNELPA</sequence>
<dbReference type="PROSITE" id="PS50156">
    <property type="entry name" value="SSD"/>
    <property type="match status" value="1"/>
</dbReference>
<evidence type="ECO:0000256" key="9">
    <source>
        <dbReference type="RuleBase" id="RU364070"/>
    </source>
</evidence>
<evidence type="ECO:0000313" key="12">
    <source>
        <dbReference type="Proteomes" id="UP000183982"/>
    </source>
</evidence>
<comment type="subcellular location">
    <subcellularLocation>
        <location evidence="1 9">Cell inner membrane</location>
        <topology evidence="1 9">Multi-pass membrane protein</topology>
    </subcellularLocation>
</comment>
<evidence type="ECO:0000256" key="5">
    <source>
        <dbReference type="ARBA" id="ARBA00022519"/>
    </source>
</evidence>
<dbReference type="InterPro" id="IPR000731">
    <property type="entry name" value="SSD"/>
</dbReference>
<dbReference type="GO" id="GO:0009636">
    <property type="term" value="P:response to toxic substance"/>
    <property type="evidence" value="ECO:0007669"/>
    <property type="project" value="UniProtKB-ARBA"/>
</dbReference>
<reference evidence="12" key="1">
    <citation type="submission" date="2016-11" db="EMBL/GenBank/DDBJ databases">
        <authorList>
            <person name="Varghese N."/>
            <person name="Submissions S."/>
        </authorList>
    </citation>
    <scope>NUCLEOTIDE SEQUENCE [LARGE SCALE GENOMIC DNA]</scope>
    <source>
        <strain evidence="12">DSM 100564</strain>
    </source>
</reference>
<dbReference type="SUPFAM" id="SSF82693">
    <property type="entry name" value="Multidrug efflux transporter AcrB pore domain, PN1, PN2, PC1 and PC2 subdomains"/>
    <property type="match status" value="3"/>
</dbReference>
<dbReference type="RefSeq" id="WP_073256460.1">
    <property type="nucleotide sequence ID" value="NZ_FQZQ01000030.1"/>
</dbReference>
<dbReference type="PANTHER" id="PTHR32063">
    <property type="match status" value="1"/>
</dbReference>
<feature type="transmembrane region" description="Helical" evidence="9">
    <location>
        <begin position="998"/>
        <end position="1025"/>
    </location>
</feature>
<feature type="transmembrane region" description="Helical" evidence="9">
    <location>
        <begin position="12"/>
        <end position="31"/>
    </location>
</feature>
<feature type="transmembrane region" description="Helical" evidence="9">
    <location>
        <begin position="968"/>
        <end position="986"/>
    </location>
</feature>
<feature type="transmembrane region" description="Helical" evidence="9">
    <location>
        <begin position="436"/>
        <end position="461"/>
    </location>
</feature>
<feature type="transmembrane region" description="Helical" evidence="9">
    <location>
        <begin position="473"/>
        <end position="495"/>
    </location>
</feature>
<organism evidence="11 12">
    <name type="scientific">Shimia gijangensis</name>
    <dbReference type="NCBI Taxonomy" id="1470563"/>
    <lineage>
        <taxon>Bacteria</taxon>
        <taxon>Pseudomonadati</taxon>
        <taxon>Pseudomonadota</taxon>
        <taxon>Alphaproteobacteria</taxon>
        <taxon>Rhodobacterales</taxon>
        <taxon>Roseobacteraceae</taxon>
    </lineage>
</organism>
<feature type="transmembrane region" description="Helical" evidence="9">
    <location>
        <begin position="922"/>
        <end position="947"/>
    </location>
</feature>
<dbReference type="PANTHER" id="PTHR32063:SF76">
    <property type="entry name" value="EFFLUX PUMP MEMBRANE TRANSPORTER"/>
    <property type="match status" value="1"/>
</dbReference>
<keyword evidence="3 9" id="KW-0813">Transport</keyword>
<dbReference type="STRING" id="1470563.SAMN05444000_13018"/>
<keyword evidence="12" id="KW-1185">Reference proteome</keyword>
<dbReference type="EMBL" id="FQZQ01000030">
    <property type="protein sequence ID" value="SHK45229.1"/>
    <property type="molecule type" value="Genomic_DNA"/>
</dbReference>
<dbReference type="AlphaFoldDB" id="A0A1M6SKV1"/>
<dbReference type="FunFam" id="3.30.70.1430:FF:000001">
    <property type="entry name" value="Efflux pump membrane transporter"/>
    <property type="match status" value="1"/>
</dbReference>
<dbReference type="Gene3D" id="3.30.70.1320">
    <property type="entry name" value="Multidrug efflux transporter AcrB pore domain like"/>
    <property type="match status" value="1"/>
</dbReference>
<keyword evidence="6 9" id="KW-0812">Transmembrane</keyword>
<dbReference type="Proteomes" id="UP000183982">
    <property type="component" value="Unassembled WGS sequence"/>
</dbReference>
<feature type="transmembrane region" description="Helical" evidence="9">
    <location>
        <begin position="395"/>
        <end position="415"/>
    </location>
</feature>
<evidence type="ECO:0000259" key="10">
    <source>
        <dbReference type="PROSITE" id="PS50156"/>
    </source>
</evidence>
<feature type="transmembrane region" description="Helical" evidence="9">
    <location>
        <begin position="368"/>
        <end position="389"/>
    </location>
</feature>
<dbReference type="InterPro" id="IPR004764">
    <property type="entry name" value="MdtF-like"/>
</dbReference>
<feature type="transmembrane region" description="Helical" evidence="9">
    <location>
        <begin position="896"/>
        <end position="916"/>
    </location>
</feature>
<evidence type="ECO:0000256" key="6">
    <source>
        <dbReference type="ARBA" id="ARBA00022692"/>
    </source>
</evidence>
<dbReference type="Gene3D" id="3.30.70.1440">
    <property type="entry name" value="Multidrug efflux transporter AcrB pore domain"/>
    <property type="match status" value="1"/>
</dbReference>
<dbReference type="GO" id="GO:0015562">
    <property type="term" value="F:efflux transmembrane transporter activity"/>
    <property type="evidence" value="ECO:0007669"/>
    <property type="project" value="InterPro"/>
</dbReference>
<keyword evidence="8 9" id="KW-0472">Membrane</keyword>
<feature type="transmembrane region" description="Helical" evidence="9">
    <location>
        <begin position="342"/>
        <end position="361"/>
    </location>
</feature>
<evidence type="ECO:0000313" key="11">
    <source>
        <dbReference type="EMBL" id="SHK45229.1"/>
    </source>
</evidence>
<evidence type="ECO:0000256" key="8">
    <source>
        <dbReference type="ARBA" id="ARBA00023136"/>
    </source>
</evidence>
<evidence type="ECO:0000256" key="3">
    <source>
        <dbReference type="ARBA" id="ARBA00022448"/>
    </source>
</evidence>
<dbReference type="SUPFAM" id="SSF82866">
    <property type="entry name" value="Multidrug efflux transporter AcrB transmembrane domain"/>
    <property type="match status" value="2"/>
</dbReference>
<keyword evidence="4" id="KW-1003">Cell membrane</keyword>
<feature type="transmembrane region" description="Helical" evidence="9">
    <location>
        <begin position="530"/>
        <end position="549"/>
    </location>
</feature>
<dbReference type="SUPFAM" id="SSF82714">
    <property type="entry name" value="Multidrug efflux transporter AcrB TolC docking domain, DN and DC subdomains"/>
    <property type="match status" value="2"/>
</dbReference>
<gene>
    <name evidence="11" type="ORF">SAMN05444000_13018</name>
</gene>
<dbReference type="Gene3D" id="1.20.1640.10">
    <property type="entry name" value="Multidrug efflux transporter AcrB transmembrane domain"/>
    <property type="match status" value="2"/>
</dbReference>
<evidence type="ECO:0000256" key="2">
    <source>
        <dbReference type="ARBA" id="ARBA00010942"/>
    </source>
</evidence>
<dbReference type="OrthoDB" id="9807350at2"/>